<sequence length="438" mass="50302">MCGGPFRNGGLVPPEGHQYSEDLEFAEADRRFGGLFSGLEPDYCDDAVLSEQSVAWLRDVRAIGKTKHKAFITGPGIESPSGDVLVELGDDPNVPGPHQAKWQSQPGRLHLDVYSNDSRAFWHPSYPIHVKCFDILLEVNKYRANDKEGAPVKIDLEYLHKGMQKQELWYNFHLGLESYAEFGQHHGQWWEGPAESLEPWYHDPIDVPVLNSLNRTTQQHRRIRVWARGSTSAANCLSDLPAELLLLVANQLDIRSVIHLTLTCREVNAVLSKNFWRRRLLEDMPYLFEIRQAISKDSSLNDAIDWQDLYGRMLLQSNPGPWDRIWWKFTDTTRKLPKDADLKLEYFGGYGRKGLLKRGNMVSKFDPTLIGIASRRRVWRCAEELLDLCDKHALDGNDTYYETESEDEEPEHEEARTEEAQHDEEAPDGEAQDEEDEE</sequence>
<proteinExistence type="predicted"/>
<dbReference type="EMBL" id="JAXOVC010000001">
    <property type="protein sequence ID" value="KAK4506854.1"/>
    <property type="molecule type" value="Genomic_DNA"/>
</dbReference>
<comment type="caution">
    <text evidence="3">The sequence shown here is derived from an EMBL/GenBank/DDBJ whole genome shotgun (WGS) entry which is preliminary data.</text>
</comment>
<dbReference type="Proteomes" id="UP001305779">
    <property type="component" value="Unassembled WGS sequence"/>
</dbReference>
<dbReference type="InterPro" id="IPR036047">
    <property type="entry name" value="F-box-like_dom_sf"/>
</dbReference>
<feature type="compositionally biased region" description="Basic and acidic residues" evidence="1">
    <location>
        <begin position="413"/>
        <end position="424"/>
    </location>
</feature>
<feature type="compositionally biased region" description="Acidic residues" evidence="1">
    <location>
        <begin position="401"/>
        <end position="412"/>
    </location>
</feature>
<feature type="compositionally biased region" description="Acidic residues" evidence="1">
    <location>
        <begin position="425"/>
        <end position="438"/>
    </location>
</feature>
<organism evidence="3 4">
    <name type="scientific">Zasmidium cellare</name>
    <name type="common">Wine cellar mold</name>
    <name type="synonym">Racodium cellare</name>
    <dbReference type="NCBI Taxonomy" id="395010"/>
    <lineage>
        <taxon>Eukaryota</taxon>
        <taxon>Fungi</taxon>
        <taxon>Dikarya</taxon>
        <taxon>Ascomycota</taxon>
        <taxon>Pezizomycotina</taxon>
        <taxon>Dothideomycetes</taxon>
        <taxon>Dothideomycetidae</taxon>
        <taxon>Mycosphaerellales</taxon>
        <taxon>Mycosphaerellaceae</taxon>
        <taxon>Zasmidium</taxon>
    </lineage>
</organism>
<evidence type="ECO:0000256" key="1">
    <source>
        <dbReference type="SAM" id="MobiDB-lite"/>
    </source>
</evidence>
<keyword evidence="4" id="KW-1185">Reference proteome</keyword>
<name>A0ABR0EYX6_ZASCE</name>
<reference evidence="3 4" key="1">
    <citation type="journal article" date="2023" name="G3 (Bethesda)">
        <title>A chromosome-level genome assembly of Zasmidium syzygii isolated from banana leaves.</title>
        <authorList>
            <person name="van Westerhoven A.C."/>
            <person name="Mehrabi R."/>
            <person name="Talebi R."/>
            <person name="Steentjes M.B.F."/>
            <person name="Corcolon B."/>
            <person name="Chong P.A."/>
            <person name="Kema G.H.J."/>
            <person name="Seidl M.F."/>
        </authorList>
    </citation>
    <scope>NUCLEOTIDE SEQUENCE [LARGE SCALE GENOMIC DNA]</scope>
    <source>
        <strain evidence="3 4">P124</strain>
    </source>
</reference>
<dbReference type="InterPro" id="IPR001810">
    <property type="entry name" value="F-box_dom"/>
</dbReference>
<evidence type="ECO:0000313" key="3">
    <source>
        <dbReference type="EMBL" id="KAK4506854.1"/>
    </source>
</evidence>
<evidence type="ECO:0000259" key="2">
    <source>
        <dbReference type="PROSITE" id="PS50181"/>
    </source>
</evidence>
<dbReference type="SUPFAM" id="SSF81383">
    <property type="entry name" value="F-box domain"/>
    <property type="match status" value="1"/>
</dbReference>
<dbReference type="PROSITE" id="PS50181">
    <property type="entry name" value="FBOX"/>
    <property type="match status" value="1"/>
</dbReference>
<protein>
    <recommendedName>
        <fullName evidence="2">F-box domain-containing protein</fullName>
    </recommendedName>
</protein>
<dbReference type="Pfam" id="PF12937">
    <property type="entry name" value="F-box-like"/>
    <property type="match status" value="1"/>
</dbReference>
<evidence type="ECO:0000313" key="4">
    <source>
        <dbReference type="Proteomes" id="UP001305779"/>
    </source>
</evidence>
<accession>A0ABR0EYX6</accession>
<feature type="region of interest" description="Disordered" evidence="1">
    <location>
        <begin position="398"/>
        <end position="438"/>
    </location>
</feature>
<dbReference type="Gene3D" id="1.20.1280.50">
    <property type="match status" value="1"/>
</dbReference>
<gene>
    <name evidence="3" type="ORF">PRZ48_000587</name>
</gene>
<feature type="domain" description="F-box" evidence="2">
    <location>
        <begin position="234"/>
        <end position="279"/>
    </location>
</feature>